<proteinExistence type="predicted"/>
<dbReference type="EMBL" id="GGEC01006951">
    <property type="protein sequence ID" value="MBW87434.1"/>
    <property type="molecule type" value="Transcribed_RNA"/>
</dbReference>
<protein>
    <submittedName>
        <fullName evidence="1">Uncharacterized protein</fullName>
    </submittedName>
</protein>
<organism evidence="1">
    <name type="scientific">Rhizophora mucronata</name>
    <name type="common">Asiatic mangrove</name>
    <dbReference type="NCBI Taxonomy" id="61149"/>
    <lineage>
        <taxon>Eukaryota</taxon>
        <taxon>Viridiplantae</taxon>
        <taxon>Streptophyta</taxon>
        <taxon>Embryophyta</taxon>
        <taxon>Tracheophyta</taxon>
        <taxon>Spermatophyta</taxon>
        <taxon>Magnoliopsida</taxon>
        <taxon>eudicotyledons</taxon>
        <taxon>Gunneridae</taxon>
        <taxon>Pentapetalae</taxon>
        <taxon>rosids</taxon>
        <taxon>fabids</taxon>
        <taxon>Malpighiales</taxon>
        <taxon>Rhizophoraceae</taxon>
        <taxon>Rhizophora</taxon>
    </lineage>
</organism>
<evidence type="ECO:0000313" key="1">
    <source>
        <dbReference type="EMBL" id="MBW87434.1"/>
    </source>
</evidence>
<name>A0A2P2J1T6_RHIMU</name>
<accession>A0A2P2J1T6</accession>
<sequence length="39" mass="4607">MLDENNWLKKSLQIHYLSKLGCIMFKNLPYPTVFSLSFS</sequence>
<reference evidence="1" key="1">
    <citation type="submission" date="2018-02" db="EMBL/GenBank/DDBJ databases">
        <title>Rhizophora mucronata_Transcriptome.</title>
        <authorList>
            <person name="Meera S.P."/>
            <person name="Sreeshan A."/>
            <person name="Augustine A."/>
        </authorList>
    </citation>
    <scope>NUCLEOTIDE SEQUENCE</scope>
    <source>
        <tissue evidence="1">Leaf</tissue>
    </source>
</reference>
<dbReference type="AlphaFoldDB" id="A0A2P2J1T6"/>